<gene>
    <name evidence="1" type="ORF">ACFQ4M_03625</name>
</gene>
<dbReference type="EMBL" id="JBHTMC010000006">
    <property type="protein sequence ID" value="MFD1262658.1"/>
    <property type="molecule type" value="Genomic_DNA"/>
</dbReference>
<name>A0ABW3W9D4_9RHOO</name>
<comment type="caution">
    <text evidence="1">The sequence shown here is derived from an EMBL/GenBank/DDBJ whole genome shotgun (WGS) entry which is preliminary data.</text>
</comment>
<keyword evidence="2" id="KW-1185">Reference proteome</keyword>
<reference evidence="2" key="1">
    <citation type="journal article" date="2019" name="Int. J. Syst. Evol. Microbiol.">
        <title>The Global Catalogue of Microorganisms (GCM) 10K type strain sequencing project: providing services to taxonomists for standard genome sequencing and annotation.</title>
        <authorList>
            <consortium name="The Broad Institute Genomics Platform"/>
            <consortium name="The Broad Institute Genome Sequencing Center for Infectious Disease"/>
            <person name="Wu L."/>
            <person name="Ma J."/>
        </authorList>
    </citation>
    <scope>NUCLEOTIDE SEQUENCE [LARGE SCALE GENOMIC DNA]</scope>
    <source>
        <strain evidence="2">CCUG 48884</strain>
    </source>
</reference>
<sequence>MKQSENIAQTLGRWCASLVSNSELGLRWRLDNLSRISARFDRLCQARGISAAQRDAIATRFGILWLEGASMEEGDALQALWAELLAREAVEGQVPLAAISALKTMRPSDAGVFQRACNLALAHEGVFFIPVSLSAVRQTGVFVNRLEDYGLNTRDLVLLESLGLLNVSTVHAVELGFGELVRYQGRTFRIEAEDAERGEHGRSEVTGLLVGAHVFTDAGTTLLQLADRTPAMSLNDPAPQSRYFEGYVETVLLQCGLVLQEA</sequence>
<evidence type="ECO:0000313" key="2">
    <source>
        <dbReference type="Proteomes" id="UP001597158"/>
    </source>
</evidence>
<accession>A0ABW3W9D4</accession>
<dbReference type="RefSeq" id="WP_277830200.1">
    <property type="nucleotide sequence ID" value="NZ_JARQZE010000001.1"/>
</dbReference>
<dbReference type="Pfam" id="PF10987">
    <property type="entry name" value="DUF2806"/>
    <property type="match status" value="1"/>
</dbReference>
<evidence type="ECO:0000313" key="1">
    <source>
        <dbReference type="EMBL" id="MFD1262658.1"/>
    </source>
</evidence>
<organism evidence="1 2">
    <name type="scientific">Thauera mechernichensis</name>
    <dbReference type="NCBI Taxonomy" id="82788"/>
    <lineage>
        <taxon>Bacteria</taxon>
        <taxon>Pseudomonadati</taxon>
        <taxon>Pseudomonadota</taxon>
        <taxon>Betaproteobacteria</taxon>
        <taxon>Rhodocyclales</taxon>
        <taxon>Zoogloeaceae</taxon>
        <taxon>Thauera</taxon>
    </lineage>
</organism>
<proteinExistence type="predicted"/>
<dbReference type="InterPro" id="IPR021254">
    <property type="entry name" value="DUF2806"/>
</dbReference>
<dbReference type="Proteomes" id="UP001597158">
    <property type="component" value="Unassembled WGS sequence"/>
</dbReference>
<protein>
    <submittedName>
        <fullName evidence="1">DUF2806 domain-containing protein</fullName>
    </submittedName>
</protein>